<dbReference type="SUPFAM" id="SSF51984">
    <property type="entry name" value="MurCD N-terminal domain"/>
    <property type="match status" value="1"/>
</dbReference>
<accession>A0A2M9XCN2</accession>
<comment type="caution">
    <text evidence="9">The sequence shown here is derived from an EMBL/GenBank/DDBJ whole genome shotgun (WGS) entry which is preliminary data.</text>
</comment>
<comment type="similarity">
    <text evidence="7">Belongs to the MurCDEF family.</text>
</comment>
<comment type="catalytic activity">
    <reaction evidence="7">
        <text>UDP-N-acetyl-alpha-D-muramoyl-L-alanine + D-glutamate + ATP = UDP-N-acetyl-alpha-D-muramoyl-L-alanyl-D-glutamate + ADP + phosphate + H(+)</text>
        <dbReference type="Rhea" id="RHEA:16429"/>
        <dbReference type="ChEBI" id="CHEBI:15378"/>
        <dbReference type="ChEBI" id="CHEBI:29986"/>
        <dbReference type="ChEBI" id="CHEBI:30616"/>
        <dbReference type="ChEBI" id="CHEBI:43474"/>
        <dbReference type="ChEBI" id="CHEBI:83898"/>
        <dbReference type="ChEBI" id="CHEBI:83900"/>
        <dbReference type="ChEBI" id="CHEBI:456216"/>
        <dbReference type="EC" id="6.3.2.9"/>
    </reaction>
</comment>
<dbReference type="EMBL" id="NPDN01000005">
    <property type="protein sequence ID" value="PJZ25448.1"/>
    <property type="molecule type" value="Genomic_DNA"/>
</dbReference>
<dbReference type="UniPathway" id="UPA00219"/>
<feature type="binding site" evidence="7">
    <location>
        <begin position="110"/>
        <end position="116"/>
    </location>
    <ligand>
        <name>ATP</name>
        <dbReference type="ChEBI" id="CHEBI:30616"/>
    </ligand>
</feature>
<comment type="pathway">
    <text evidence="2 7">Cell wall biogenesis; peptidoglycan biosynthesis.</text>
</comment>
<dbReference type="GO" id="GO:0008764">
    <property type="term" value="F:UDP-N-acetylmuramoylalanine-D-glutamate ligase activity"/>
    <property type="evidence" value="ECO:0007669"/>
    <property type="project" value="UniProtKB-UniRule"/>
</dbReference>
<dbReference type="GO" id="GO:0071555">
    <property type="term" value="P:cell wall organization"/>
    <property type="evidence" value="ECO:0007669"/>
    <property type="project" value="UniProtKB-KW"/>
</dbReference>
<dbReference type="NCBIfam" id="TIGR01087">
    <property type="entry name" value="murD"/>
    <property type="match status" value="1"/>
</dbReference>
<keyword evidence="3 7" id="KW-0963">Cytoplasm</keyword>
<dbReference type="SUPFAM" id="SSF53623">
    <property type="entry name" value="MurD-like peptide ligases, catalytic domain"/>
    <property type="match status" value="1"/>
</dbReference>
<dbReference type="GO" id="GO:0005737">
    <property type="term" value="C:cytoplasm"/>
    <property type="evidence" value="ECO:0007669"/>
    <property type="project" value="UniProtKB-SubCell"/>
</dbReference>
<dbReference type="Gene3D" id="3.40.1190.10">
    <property type="entry name" value="Mur-like, catalytic domain"/>
    <property type="match status" value="1"/>
</dbReference>
<dbReference type="Gene3D" id="3.40.50.720">
    <property type="entry name" value="NAD(P)-binding Rossmann-like Domain"/>
    <property type="match status" value="1"/>
</dbReference>
<keyword evidence="7" id="KW-0131">Cell cycle</keyword>
<dbReference type="GO" id="GO:0005524">
    <property type="term" value="F:ATP binding"/>
    <property type="evidence" value="ECO:0007669"/>
    <property type="project" value="UniProtKB-UniRule"/>
</dbReference>
<dbReference type="GO" id="GO:0008360">
    <property type="term" value="P:regulation of cell shape"/>
    <property type="evidence" value="ECO:0007669"/>
    <property type="project" value="UniProtKB-KW"/>
</dbReference>
<dbReference type="GO" id="GO:0051301">
    <property type="term" value="P:cell division"/>
    <property type="evidence" value="ECO:0007669"/>
    <property type="project" value="UniProtKB-KW"/>
</dbReference>
<evidence type="ECO:0000256" key="2">
    <source>
        <dbReference type="ARBA" id="ARBA00004752"/>
    </source>
</evidence>
<dbReference type="InterPro" id="IPR036615">
    <property type="entry name" value="Mur_ligase_C_dom_sf"/>
</dbReference>
<dbReference type="EC" id="6.3.2.9" evidence="7"/>
<proteinExistence type="inferred from homology"/>
<keyword evidence="7" id="KW-0961">Cell wall biogenesis/degradation</keyword>
<evidence type="ECO:0000256" key="6">
    <source>
        <dbReference type="ARBA" id="ARBA00022840"/>
    </source>
</evidence>
<keyword evidence="10" id="KW-1185">Reference proteome</keyword>
<dbReference type="GO" id="GO:0009252">
    <property type="term" value="P:peptidoglycan biosynthetic process"/>
    <property type="evidence" value="ECO:0007669"/>
    <property type="project" value="UniProtKB-UniRule"/>
</dbReference>
<evidence type="ECO:0000256" key="4">
    <source>
        <dbReference type="ARBA" id="ARBA00022598"/>
    </source>
</evidence>
<dbReference type="Pfam" id="PF08245">
    <property type="entry name" value="Mur_ligase_M"/>
    <property type="match status" value="1"/>
</dbReference>
<evidence type="ECO:0000259" key="8">
    <source>
        <dbReference type="Pfam" id="PF08245"/>
    </source>
</evidence>
<gene>
    <name evidence="7 9" type="primary">murD</name>
    <name evidence="9" type="ORF">CH357_11050</name>
</gene>
<evidence type="ECO:0000313" key="10">
    <source>
        <dbReference type="Proteomes" id="UP000232196"/>
    </source>
</evidence>
<dbReference type="Proteomes" id="UP000232196">
    <property type="component" value="Unassembled WGS sequence"/>
</dbReference>
<evidence type="ECO:0000256" key="3">
    <source>
        <dbReference type="ARBA" id="ARBA00022490"/>
    </source>
</evidence>
<keyword evidence="7" id="KW-0573">Peptidoglycan synthesis</keyword>
<evidence type="ECO:0000256" key="7">
    <source>
        <dbReference type="HAMAP-Rule" id="MF_00639"/>
    </source>
</evidence>
<dbReference type="PANTHER" id="PTHR43692">
    <property type="entry name" value="UDP-N-ACETYLMURAMOYLALANINE--D-GLUTAMATE LIGASE"/>
    <property type="match status" value="1"/>
</dbReference>
<keyword evidence="7" id="KW-0132">Cell division</keyword>
<dbReference type="HAMAP" id="MF_00639">
    <property type="entry name" value="MurD"/>
    <property type="match status" value="1"/>
</dbReference>
<dbReference type="OrthoDB" id="9809796at2"/>
<protein>
    <recommendedName>
        <fullName evidence="7">UDP-N-acetylmuramoylalanine--D-glutamate ligase</fullName>
        <ecNumber evidence="7">6.3.2.9</ecNumber>
    </recommendedName>
    <alternativeName>
        <fullName evidence="7">D-glutamic acid-adding enzyme</fullName>
    </alternativeName>
    <alternativeName>
        <fullName evidence="7">UDP-N-acetylmuramoyl-L-alanyl-D-glutamate synthetase</fullName>
    </alternativeName>
</protein>
<sequence>MKNFPTSLLGQRVLVLGGGVSGMAALRLLKERQANAVLCNSEALPDSNVMFVGEDVILADLLPIALIVKSPGISPSHPVISQANSLAIPVVSEVELARAFYSGKLIGVTGTDGKSTTTSLTTHLVSVDFPGATAGGNIGLAFSDFCLKPIPLSVLELSSYQLEDSGPLELNVSVILNLASDHLERHKSLDNYFAAKTRIVDSSNHSHTLVTSSKLFKERIQNLGWSCKILVFGREASNDAIISEEEKTIKTAKVIYDAKNFPLPGGHNLDNLAASILAAEAIGAKPEHIQSLIGTFKGLPHRFQHAGKAAGISFINDSKSTNLHSMLAGLSTWKDKKGTFLILGGRPKAEPLEPLKEFLASGIGWVLLIGEARETWTSVISPILGSHLILADNLEEGFSQIKTAVRSGRARVSSIVFSPACASFDRYKNFEERGKHFLKLVSDWTKEEP</sequence>
<keyword evidence="5 7" id="KW-0547">Nucleotide-binding</keyword>
<comment type="function">
    <text evidence="7">Cell wall formation. Catalyzes the addition of glutamate to the nucleotide precursor UDP-N-acetylmuramoyl-L-alanine (UMA).</text>
</comment>
<comment type="subcellular location">
    <subcellularLocation>
        <location evidence="1 7">Cytoplasm</location>
    </subcellularLocation>
</comment>
<keyword evidence="6 7" id="KW-0067">ATP-binding</keyword>
<dbReference type="AlphaFoldDB" id="A0A2M9XCN2"/>
<dbReference type="Gene3D" id="3.90.190.20">
    <property type="entry name" value="Mur ligase, C-terminal domain"/>
    <property type="match status" value="1"/>
</dbReference>
<reference evidence="9 10" key="1">
    <citation type="submission" date="2017-07" db="EMBL/GenBank/DDBJ databases">
        <title>Leptospira spp. isolated from tropical soils.</title>
        <authorList>
            <person name="Thibeaux R."/>
            <person name="Iraola G."/>
            <person name="Ferres I."/>
            <person name="Bierque E."/>
            <person name="Girault D."/>
            <person name="Soupe-Gilbert M.-E."/>
            <person name="Picardeau M."/>
            <person name="Goarant C."/>
        </authorList>
    </citation>
    <scope>NUCLEOTIDE SEQUENCE [LARGE SCALE GENOMIC DNA]</scope>
    <source>
        <strain evidence="9 10">MCA1-C-A1</strain>
    </source>
</reference>
<dbReference type="InterPro" id="IPR005762">
    <property type="entry name" value="MurD"/>
</dbReference>
<name>A0A2M9XCN2_9LEPT</name>
<dbReference type="InterPro" id="IPR013221">
    <property type="entry name" value="Mur_ligase_cen"/>
</dbReference>
<evidence type="ECO:0000256" key="5">
    <source>
        <dbReference type="ARBA" id="ARBA00022741"/>
    </source>
</evidence>
<keyword evidence="7" id="KW-0133">Cell shape</keyword>
<dbReference type="PANTHER" id="PTHR43692:SF1">
    <property type="entry name" value="UDP-N-ACETYLMURAMOYLALANINE--D-GLUTAMATE LIGASE"/>
    <property type="match status" value="1"/>
</dbReference>
<dbReference type="SUPFAM" id="SSF53244">
    <property type="entry name" value="MurD-like peptide ligases, peptide-binding domain"/>
    <property type="match status" value="1"/>
</dbReference>
<organism evidence="9 10">
    <name type="scientific">Leptospira hartskeerlii</name>
    <dbReference type="NCBI Taxonomy" id="2023177"/>
    <lineage>
        <taxon>Bacteria</taxon>
        <taxon>Pseudomonadati</taxon>
        <taxon>Spirochaetota</taxon>
        <taxon>Spirochaetia</taxon>
        <taxon>Leptospirales</taxon>
        <taxon>Leptospiraceae</taxon>
        <taxon>Leptospira</taxon>
    </lineage>
</organism>
<evidence type="ECO:0000256" key="1">
    <source>
        <dbReference type="ARBA" id="ARBA00004496"/>
    </source>
</evidence>
<dbReference type="RefSeq" id="WP_100706794.1">
    <property type="nucleotide sequence ID" value="NZ_NPDL01000008.1"/>
</dbReference>
<keyword evidence="4 7" id="KW-0436">Ligase</keyword>
<feature type="domain" description="Mur ligase central" evidence="8">
    <location>
        <begin position="108"/>
        <end position="279"/>
    </location>
</feature>
<dbReference type="InterPro" id="IPR036565">
    <property type="entry name" value="Mur-like_cat_sf"/>
</dbReference>
<evidence type="ECO:0000313" key="9">
    <source>
        <dbReference type="EMBL" id="PJZ25448.1"/>
    </source>
</evidence>